<keyword evidence="1" id="KW-1133">Transmembrane helix</keyword>
<comment type="caution">
    <text evidence="2">The sequence shown here is derived from an EMBL/GenBank/DDBJ whole genome shotgun (WGS) entry which is preliminary data.</text>
</comment>
<dbReference type="PANTHER" id="PTHR33116:SF78">
    <property type="entry name" value="OS12G0587133 PROTEIN"/>
    <property type="match status" value="1"/>
</dbReference>
<keyword evidence="1" id="KW-0472">Membrane</keyword>
<dbReference type="PANTHER" id="PTHR33116">
    <property type="entry name" value="REVERSE TRANSCRIPTASE ZINC-BINDING DOMAIN-CONTAINING PROTEIN-RELATED-RELATED"/>
    <property type="match status" value="1"/>
</dbReference>
<accession>A0A371E9D9</accession>
<dbReference type="AlphaFoldDB" id="A0A371E9D9"/>
<name>A0A371E9D9_MUCPR</name>
<evidence type="ECO:0000313" key="3">
    <source>
        <dbReference type="Proteomes" id="UP000257109"/>
    </source>
</evidence>
<dbReference type="OrthoDB" id="1432077at2759"/>
<feature type="transmembrane region" description="Helical" evidence="1">
    <location>
        <begin position="20"/>
        <end position="40"/>
    </location>
</feature>
<organism evidence="2 3">
    <name type="scientific">Mucuna pruriens</name>
    <name type="common">Velvet bean</name>
    <name type="synonym">Dolichos pruriens</name>
    <dbReference type="NCBI Taxonomy" id="157652"/>
    <lineage>
        <taxon>Eukaryota</taxon>
        <taxon>Viridiplantae</taxon>
        <taxon>Streptophyta</taxon>
        <taxon>Embryophyta</taxon>
        <taxon>Tracheophyta</taxon>
        <taxon>Spermatophyta</taxon>
        <taxon>Magnoliopsida</taxon>
        <taxon>eudicotyledons</taxon>
        <taxon>Gunneridae</taxon>
        <taxon>Pentapetalae</taxon>
        <taxon>rosids</taxon>
        <taxon>fabids</taxon>
        <taxon>Fabales</taxon>
        <taxon>Fabaceae</taxon>
        <taxon>Papilionoideae</taxon>
        <taxon>50 kb inversion clade</taxon>
        <taxon>NPAAA clade</taxon>
        <taxon>indigoferoid/millettioid clade</taxon>
        <taxon>Phaseoleae</taxon>
        <taxon>Mucuna</taxon>
    </lineage>
</organism>
<dbReference type="STRING" id="157652.A0A371E9D9"/>
<evidence type="ECO:0000313" key="2">
    <source>
        <dbReference type="EMBL" id="RDX62627.1"/>
    </source>
</evidence>
<evidence type="ECO:0000256" key="1">
    <source>
        <dbReference type="SAM" id="Phobius"/>
    </source>
</evidence>
<dbReference type="EMBL" id="QJKJ01015372">
    <property type="protein sequence ID" value="RDX62627.1"/>
    <property type="molecule type" value="Genomic_DNA"/>
</dbReference>
<protein>
    <submittedName>
        <fullName evidence="2">Ribonuclease H protein</fullName>
    </submittedName>
</protein>
<reference evidence="2" key="1">
    <citation type="submission" date="2018-05" db="EMBL/GenBank/DDBJ databases">
        <title>Draft genome of Mucuna pruriens seed.</title>
        <authorList>
            <person name="Nnadi N.E."/>
            <person name="Vos R."/>
            <person name="Hasami M.H."/>
            <person name="Devisetty U.K."/>
            <person name="Aguiy J.C."/>
        </authorList>
    </citation>
    <scope>NUCLEOTIDE SEQUENCE [LARGE SCALE GENOMIC DNA]</scope>
    <source>
        <strain evidence="2">JCA_2017</strain>
    </source>
</reference>
<keyword evidence="1" id="KW-0812">Transmembrane</keyword>
<gene>
    <name evidence="2" type="ORF">CR513_59019</name>
</gene>
<feature type="non-terminal residue" evidence="2">
    <location>
        <position position="1"/>
    </location>
</feature>
<dbReference type="Proteomes" id="UP000257109">
    <property type="component" value="Unassembled WGS sequence"/>
</dbReference>
<keyword evidence="3" id="KW-1185">Reference proteome</keyword>
<proteinExistence type="predicted"/>
<sequence>MTVKLDLQKKYIISFSGTSLRIRLILFHRASLILFIYFLYASDVEGRSFLLHSKDIGNQFNYQKAVVDDINIFVNASIEQVDIYPGVLIYYAQASCKLFKTRMLSFAGRLTFSKSILATIPAYAMSLAYIPTVIYDDLDELCRIFVYDSTNGSKTLHIVGWITLSQPKAFGGLAYVK</sequence>